<dbReference type="PANTHER" id="PTHR30008">
    <property type="entry name" value="EXODEOXYRIBONUCLEASE 7 LARGE SUBUNIT"/>
    <property type="match status" value="1"/>
</dbReference>
<dbReference type="Proteomes" id="UP000199182">
    <property type="component" value="Unassembled WGS sequence"/>
</dbReference>
<dbReference type="GO" id="GO:0009318">
    <property type="term" value="C:exodeoxyribonuclease VII complex"/>
    <property type="evidence" value="ECO:0007669"/>
    <property type="project" value="UniProtKB-UniRule"/>
</dbReference>
<comment type="similarity">
    <text evidence="5 6">Belongs to the XseA family.</text>
</comment>
<dbReference type="GO" id="GO:0008855">
    <property type="term" value="F:exodeoxyribonuclease VII activity"/>
    <property type="evidence" value="ECO:0007669"/>
    <property type="project" value="UniProtKB-UniRule"/>
</dbReference>
<dbReference type="InterPro" id="IPR025824">
    <property type="entry name" value="OB-fold_nuc-bd_dom"/>
</dbReference>
<dbReference type="Pfam" id="PF13742">
    <property type="entry name" value="tRNA_anti_2"/>
    <property type="match status" value="1"/>
</dbReference>
<comment type="catalytic activity">
    <reaction evidence="5 6">
        <text>Exonucleolytic cleavage in either 5'- to 3'- or 3'- to 5'-direction to yield nucleoside 5'-phosphates.</text>
        <dbReference type="EC" id="3.1.11.6"/>
    </reaction>
</comment>
<feature type="domain" description="OB-fold nucleic acid binding" evidence="8">
    <location>
        <begin position="7"/>
        <end position="102"/>
    </location>
</feature>
<reference evidence="9 10" key="1">
    <citation type="submission" date="2016-10" db="EMBL/GenBank/DDBJ databases">
        <authorList>
            <person name="de Groot N.N."/>
        </authorList>
    </citation>
    <scope>NUCLEOTIDE SEQUENCE [LARGE SCALE GENOMIC DNA]</scope>
    <source>
        <strain evidence="9 10">CGMCC 1.5012</strain>
    </source>
</reference>
<organism evidence="9 10">
    <name type="scientific">Acetanaerobacterium elongatum</name>
    <dbReference type="NCBI Taxonomy" id="258515"/>
    <lineage>
        <taxon>Bacteria</taxon>
        <taxon>Bacillati</taxon>
        <taxon>Bacillota</taxon>
        <taxon>Clostridia</taxon>
        <taxon>Eubacteriales</taxon>
        <taxon>Oscillospiraceae</taxon>
        <taxon>Acetanaerobacterium</taxon>
    </lineage>
</organism>
<dbReference type="CDD" id="cd04489">
    <property type="entry name" value="ExoVII_LU_OBF"/>
    <property type="match status" value="1"/>
</dbReference>
<dbReference type="NCBIfam" id="TIGR00237">
    <property type="entry name" value="xseA"/>
    <property type="match status" value="1"/>
</dbReference>
<evidence type="ECO:0000313" key="10">
    <source>
        <dbReference type="Proteomes" id="UP000199182"/>
    </source>
</evidence>
<keyword evidence="2 5" id="KW-0540">Nuclease</keyword>
<protein>
    <recommendedName>
        <fullName evidence="5">Exodeoxyribonuclease 7 large subunit</fullName>
        <ecNumber evidence="5">3.1.11.6</ecNumber>
    </recommendedName>
    <alternativeName>
        <fullName evidence="5">Exodeoxyribonuclease VII large subunit</fullName>
        <shortName evidence="5">Exonuclease VII large subunit</shortName>
    </alternativeName>
</protein>
<comment type="subunit">
    <text evidence="5">Heterooligomer composed of large and small subunits.</text>
</comment>
<keyword evidence="10" id="KW-1185">Reference proteome</keyword>
<dbReference type="HAMAP" id="MF_00378">
    <property type="entry name" value="Exonuc_7_L"/>
    <property type="match status" value="1"/>
</dbReference>
<dbReference type="InterPro" id="IPR020579">
    <property type="entry name" value="Exonuc_VII_lsu_C"/>
</dbReference>
<dbReference type="EMBL" id="FNID01000017">
    <property type="protein sequence ID" value="SDN35691.1"/>
    <property type="molecule type" value="Genomic_DNA"/>
</dbReference>
<dbReference type="STRING" id="258515.SAMN05192585_1179"/>
<evidence type="ECO:0000259" key="7">
    <source>
        <dbReference type="Pfam" id="PF02601"/>
    </source>
</evidence>
<gene>
    <name evidence="5" type="primary">xseA</name>
    <name evidence="9" type="ORF">SAMN05192585_1179</name>
</gene>
<evidence type="ECO:0000256" key="2">
    <source>
        <dbReference type="ARBA" id="ARBA00022722"/>
    </source>
</evidence>
<dbReference type="Pfam" id="PF02601">
    <property type="entry name" value="Exonuc_VII_L"/>
    <property type="match status" value="1"/>
</dbReference>
<dbReference type="AlphaFoldDB" id="A0A1H0AQM3"/>
<dbReference type="GO" id="GO:0003676">
    <property type="term" value="F:nucleic acid binding"/>
    <property type="evidence" value="ECO:0007669"/>
    <property type="project" value="InterPro"/>
</dbReference>
<keyword evidence="4 5" id="KW-0269">Exonuclease</keyword>
<sequence length="397" mass="44099">MGSSRILTVTQVNTYIKSIIEGDRKLNRIMLRGEISNFKSQFSSGHFYFTLKDSESSIRAVMFKKYASTVRFTPENGMSVVVSGDISVYEKEGQYQVYCTDMMPDGIGSLALAFEQLKQRLSEEGLFNPEHKKAIPQIPKRIAVITSKTGAAIQDILSVLSRRYPVAEVILCPVTVQGADAPASIVNALGAVNRLNDIDVIILARGGGSYEDLFCFNDEVVARAIYDSKVPVISAIGHETDFTIADFVADLRAPTPSAASELAVPELTELQNRLHQLGRQLNVSYAEQFSKASTRMNLIADNFYAMSPLKKLKGHYEQLQNDTVRLNSVMINKFAVKQNQWLYYTDMLDALSPLKVLQRGYALAYKNNRVIKSTGEIHTGDQVTVRIADGEFDAKVL</sequence>
<dbReference type="RefSeq" id="WP_092640285.1">
    <property type="nucleotide sequence ID" value="NZ_FNID01000017.1"/>
</dbReference>
<comment type="subcellular location">
    <subcellularLocation>
        <location evidence="5 6">Cytoplasm</location>
    </subcellularLocation>
</comment>
<keyword evidence="1 5" id="KW-0963">Cytoplasm</keyword>
<dbReference type="PANTHER" id="PTHR30008:SF0">
    <property type="entry name" value="EXODEOXYRIBONUCLEASE 7 LARGE SUBUNIT"/>
    <property type="match status" value="1"/>
</dbReference>
<feature type="domain" description="Exonuclease VII large subunit C-terminal" evidence="7">
    <location>
        <begin position="126"/>
        <end position="340"/>
    </location>
</feature>
<dbReference type="GO" id="GO:0005737">
    <property type="term" value="C:cytoplasm"/>
    <property type="evidence" value="ECO:0007669"/>
    <property type="project" value="UniProtKB-SubCell"/>
</dbReference>
<evidence type="ECO:0000313" key="9">
    <source>
        <dbReference type="EMBL" id="SDN35691.1"/>
    </source>
</evidence>
<comment type="function">
    <text evidence="5">Bidirectionally degrades single-stranded DNA into large acid-insoluble oligonucleotides, which are then degraded further into small acid-soluble oligonucleotides.</text>
</comment>
<dbReference type="GO" id="GO:0006308">
    <property type="term" value="P:DNA catabolic process"/>
    <property type="evidence" value="ECO:0007669"/>
    <property type="project" value="UniProtKB-UniRule"/>
</dbReference>
<name>A0A1H0AQM3_9FIRM</name>
<evidence type="ECO:0000259" key="8">
    <source>
        <dbReference type="Pfam" id="PF13742"/>
    </source>
</evidence>
<evidence type="ECO:0000256" key="1">
    <source>
        <dbReference type="ARBA" id="ARBA00022490"/>
    </source>
</evidence>
<dbReference type="OrthoDB" id="9802795at2"/>
<evidence type="ECO:0000256" key="4">
    <source>
        <dbReference type="ARBA" id="ARBA00022839"/>
    </source>
</evidence>
<evidence type="ECO:0000256" key="3">
    <source>
        <dbReference type="ARBA" id="ARBA00022801"/>
    </source>
</evidence>
<dbReference type="EC" id="3.1.11.6" evidence="5"/>
<evidence type="ECO:0000256" key="5">
    <source>
        <dbReference type="HAMAP-Rule" id="MF_00378"/>
    </source>
</evidence>
<dbReference type="InterPro" id="IPR003753">
    <property type="entry name" value="Exonuc_VII_L"/>
</dbReference>
<accession>A0A1H0AQM3</accession>
<keyword evidence="3 5" id="KW-0378">Hydrolase</keyword>
<evidence type="ECO:0000256" key="6">
    <source>
        <dbReference type="RuleBase" id="RU004355"/>
    </source>
</evidence>
<proteinExistence type="inferred from homology"/>